<dbReference type="Gene3D" id="3.10.20.300">
    <property type="entry name" value="mk0293 like domain"/>
    <property type="match status" value="1"/>
</dbReference>
<proteinExistence type="inferred from homology"/>
<keyword evidence="2" id="KW-0456">Lyase</keyword>
<dbReference type="GO" id="GO:0016151">
    <property type="term" value="F:nickel cation binding"/>
    <property type="evidence" value="ECO:0007669"/>
    <property type="project" value="UniProtKB-UniRule"/>
</dbReference>
<dbReference type="EMBL" id="CP049274">
    <property type="protein sequence ID" value="QPH83633.1"/>
    <property type="molecule type" value="Genomic_DNA"/>
</dbReference>
<organism evidence="3 4">
    <name type="scientific">Campylobacter concisus</name>
    <dbReference type="NCBI Taxonomy" id="199"/>
    <lineage>
        <taxon>Bacteria</taxon>
        <taxon>Pseudomonadati</taxon>
        <taxon>Campylobacterota</taxon>
        <taxon>Epsilonproteobacteria</taxon>
        <taxon>Campylobacterales</taxon>
        <taxon>Campylobacteraceae</taxon>
        <taxon>Campylobacter</taxon>
    </lineage>
</organism>
<dbReference type="PANTHER" id="PTHR36566">
    <property type="entry name" value="NICKEL INSERTION PROTEIN-RELATED"/>
    <property type="match status" value="1"/>
</dbReference>
<keyword evidence="1 2" id="KW-0533">Nickel</keyword>
<sequence>MAKILYYDASCGISGDMNLGALVELGADFSYLCAQLAKLNLASEFYLRKRKVLKCGISATKIDVVCAANRGQLPLGLLGAKFSPRQNLNGKIHGAEFRADKPAQNHPRPRNFTQILELIESSSLSAFVKKTASEIFSVIARAEAKIHGTSVEQVHFHEVGAADSIADVVGAAICLEALGAPQIFASPIELGGGFAHCAHGRLAVPAPAVCEILKGAQVSLGRANFETTTPTGAAILKACALNLREQDRREPPQNFKILSTGYGAGDKEAADFANALRVILCETSEDLGLKDEPNLSVQIGYGELCERILISTNIDDMDAESFAFACDILRDSGALDVFSRSIFMKKGRAGFELNALCRKQDAARIKGLIFAHTTAIGVRECAVRKTELAREFCEVETKYGKIRLKISRGRVCGFNAEQNSADENLARNYPEILKIKPEFEDCKKAAQRFQTTIREVRNETLKKYDETRNSKK</sequence>
<dbReference type="Pfam" id="PF01969">
    <property type="entry name" value="Ni_insertion"/>
    <property type="match status" value="1"/>
</dbReference>
<evidence type="ECO:0000256" key="1">
    <source>
        <dbReference type="ARBA" id="ARBA00022596"/>
    </source>
</evidence>
<gene>
    <name evidence="3" type="primary">larC</name>
    <name evidence="3" type="ORF">CVT06_00330</name>
</gene>
<dbReference type="InterPro" id="IPR002822">
    <property type="entry name" value="Ni_insertion"/>
</dbReference>
<dbReference type="PANTHER" id="PTHR36566:SF1">
    <property type="entry name" value="PYRIDINIUM-3,5-BISTHIOCARBOXYLIC ACID MONONUCLEOTIDE NICKEL INSERTION PROTEIN"/>
    <property type="match status" value="1"/>
</dbReference>
<name>A0A7S9ND71_9BACT</name>
<dbReference type="NCBIfam" id="TIGR00299">
    <property type="entry name" value="nickel pincer cofactor biosynthesis protein LarC"/>
    <property type="match status" value="1"/>
</dbReference>
<reference evidence="3 4" key="1">
    <citation type="journal article" date="2018" name="Emerg. Microbes Infect.">
        <title>Genomic analysis of oral Campylobacter concisus strains identified a potential bacterial molecular marker associated with active Crohn's disease.</title>
        <authorList>
            <person name="Liu F."/>
            <person name="Ma R."/>
            <person name="Tay C.Y.A."/>
            <person name="Octavia S."/>
            <person name="Lan R."/>
            <person name="Chung H.K.L."/>
            <person name="Riordan S.M."/>
            <person name="Grimm M.C."/>
            <person name="Leong R.W."/>
            <person name="Tanaka M.M."/>
            <person name="Connor S."/>
            <person name="Zhang L."/>
        </authorList>
    </citation>
    <scope>NUCLEOTIDE SEQUENCE [LARGE SCALE GENOMIC DNA]</scope>
    <source>
        <strain evidence="3 4">P10CDO-S2</strain>
    </source>
</reference>
<dbReference type="AlphaFoldDB" id="A0A7S9ND71"/>
<evidence type="ECO:0000256" key="2">
    <source>
        <dbReference type="HAMAP-Rule" id="MF_01074"/>
    </source>
</evidence>
<dbReference type="RefSeq" id="WP_103618889.1">
    <property type="nucleotide sequence ID" value="NZ_CP049274.1"/>
</dbReference>
<dbReference type="HAMAP" id="MF_01074">
    <property type="entry name" value="LarC"/>
    <property type="match status" value="1"/>
</dbReference>
<accession>A0A7S9ND71</accession>
<evidence type="ECO:0000313" key="3">
    <source>
        <dbReference type="EMBL" id="QPH83633.1"/>
    </source>
</evidence>
<evidence type="ECO:0000313" key="4">
    <source>
        <dbReference type="Proteomes" id="UP000594630"/>
    </source>
</evidence>
<comment type="similarity">
    <text evidence="2">Belongs to the LarC family.</text>
</comment>
<dbReference type="Proteomes" id="UP000594630">
    <property type="component" value="Chromosome"/>
</dbReference>
<dbReference type="GO" id="GO:0016829">
    <property type="term" value="F:lyase activity"/>
    <property type="evidence" value="ECO:0007669"/>
    <property type="project" value="UniProtKB-UniRule"/>
</dbReference>
<protein>
    <recommendedName>
        <fullName evidence="2">Putative nickel insertion protein</fullName>
    </recommendedName>
</protein>
<dbReference type="Gene3D" id="3.30.70.1380">
    <property type="entry name" value="Transcriptional regulatory protein pf0864 domain like"/>
    <property type="match status" value="1"/>
</dbReference>